<dbReference type="GO" id="GO:0003676">
    <property type="term" value="F:nucleic acid binding"/>
    <property type="evidence" value="ECO:0007669"/>
    <property type="project" value="InterPro"/>
</dbReference>
<reference evidence="1" key="1">
    <citation type="submission" date="2013-12" db="EMBL/GenBank/DDBJ databases">
        <title>The Genome Sequence of Aphanomyces invadans NJM9701.</title>
        <authorList>
            <consortium name="The Broad Institute Genomics Platform"/>
            <person name="Russ C."/>
            <person name="Tyler B."/>
            <person name="van West P."/>
            <person name="Dieguez-Uribeondo J."/>
            <person name="Young S.K."/>
            <person name="Zeng Q."/>
            <person name="Gargeya S."/>
            <person name="Fitzgerald M."/>
            <person name="Abouelleil A."/>
            <person name="Alvarado L."/>
            <person name="Chapman S.B."/>
            <person name="Gainer-Dewar J."/>
            <person name="Goldberg J."/>
            <person name="Griggs A."/>
            <person name="Gujja S."/>
            <person name="Hansen M."/>
            <person name="Howarth C."/>
            <person name="Imamovic A."/>
            <person name="Ireland A."/>
            <person name="Larimer J."/>
            <person name="McCowan C."/>
            <person name="Murphy C."/>
            <person name="Pearson M."/>
            <person name="Poon T.W."/>
            <person name="Priest M."/>
            <person name="Roberts A."/>
            <person name="Saif S."/>
            <person name="Shea T."/>
            <person name="Sykes S."/>
            <person name="Wortman J."/>
            <person name="Nusbaum C."/>
            <person name="Birren B."/>
        </authorList>
    </citation>
    <scope>NUCLEOTIDE SEQUENCE [LARGE SCALE GENOMIC DNA]</scope>
    <source>
        <strain evidence="1">NJM9701</strain>
    </source>
</reference>
<protein>
    <submittedName>
        <fullName evidence="1">Uncharacterized protein</fullName>
    </submittedName>
</protein>
<dbReference type="Gene3D" id="3.30.420.10">
    <property type="entry name" value="Ribonuclease H-like superfamily/Ribonuclease H"/>
    <property type="match status" value="1"/>
</dbReference>
<proteinExistence type="predicted"/>
<dbReference type="PANTHER" id="PTHR47169:SF2">
    <property type="entry name" value="OS01G0541250 PROTEIN"/>
    <property type="match status" value="1"/>
</dbReference>
<organism evidence="1">
    <name type="scientific">Aphanomyces invadans</name>
    <dbReference type="NCBI Taxonomy" id="157072"/>
    <lineage>
        <taxon>Eukaryota</taxon>
        <taxon>Sar</taxon>
        <taxon>Stramenopiles</taxon>
        <taxon>Oomycota</taxon>
        <taxon>Saprolegniomycetes</taxon>
        <taxon>Saprolegniales</taxon>
        <taxon>Verrucalvaceae</taxon>
        <taxon>Aphanomyces</taxon>
    </lineage>
</organism>
<evidence type="ECO:0000313" key="1">
    <source>
        <dbReference type="EMBL" id="ETV90515.1"/>
    </source>
</evidence>
<sequence length="126" mass="14337">MVSTPQLPNGFSRYLASKYIWHAATIRKVLARAKDQGVAEGNMNVAVSSLKKGKLGTIRSHSNVIKPVLTEANEYTPLKFAMSFVRPDMQFNELLNYVHIDEKWFYLTKTARTYYLVHGRVSPNAM</sequence>
<dbReference type="VEuPathDB" id="FungiDB:H310_14705"/>
<dbReference type="InterPro" id="IPR036397">
    <property type="entry name" value="RNaseH_sf"/>
</dbReference>
<gene>
    <name evidence="1" type="ORF">H310_14705</name>
</gene>
<dbReference type="AlphaFoldDB" id="A0A024T8P7"/>
<dbReference type="GeneID" id="20091755"/>
<dbReference type="OrthoDB" id="166347at2759"/>
<dbReference type="PANTHER" id="PTHR47169">
    <property type="entry name" value="OS01G0541250 PROTEIN"/>
    <property type="match status" value="1"/>
</dbReference>
<dbReference type="EMBL" id="KI914033">
    <property type="protein sequence ID" value="ETV90515.1"/>
    <property type="molecule type" value="Genomic_DNA"/>
</dbReference>
<name>A0A024T8P7_9STRA</name>
<dbReference type="RefSeq" id="XP_008880831.1">
    <property type="nucleotide sequence ID" value="XM_008882609.1"/>
</dbReference>
<accession>A0A024T8P7</accession>